<dbReference type="RefSeq" id="WP_008583581.1">
    <property type="nucleotide sequence ID" value="NZ_CP007035.1"/>
</dbReference>
<keyword evidence="2" id="KW-1185">Reference proteome</keyword>
<evidence type="ECO:0008006" key="3">
    <source>
        <dbReference type="Google" id="ProtNLM"/>
    </source>
</evidence>
<dbReference type="HOGENOM" id="CLU_041665_0_0_10"/>
<dbReference type="EMBL" id="CP007035">
    <property type="protein sequence ID" value="AHF14488.1"/>
    <property type="molecule type" value="Genomic_DNA"/>
</dbReference>
<evidence type="ECO:0000313" key="1">
    <source>
        <dbReference type="EMBL" id="AHF14488.1"/>
    </source>
</evidence>
<dbReference type="NCBIfam" id="NF035939">
    <property type="entry name" value="TIM_EboE"/>
    <property type="match status" value="1"/>
</dbReference>
<gene>
    <name evidence="1" type="ORF">NIASO_03375</name>
</gene>
<dbReference type="Proteomes" id="UP000003586">
    <property type="component" value="Chromosome"/>
</dbReference>
<dbReference type="Gene3D" id="3.20.20.150">
    <property type="entry name" value="Divalent-metal-dependent TIM barrel enzymes"/>
    <property type="match status" value="1"/>
</dbReference>
<dbReference type="STRING" id="929713.NIASO_03375"/>
<proteinExistence type="predicted"/>
<organism evidence="1 2">
    <name type="scientific">Niabella soli DSM 19437</name>
    <dbReference type="NCBI Taxonomy" id="929713"/>
    <lineage>
        <taxon>Bacteria</taxon>
        <taxon>Pseudomonadati</taxon>
        <taxon>Bacteroidota</taxon>
        <taxon>Chitinophagia</taxon>
        <taxon>Chitinophagales</taxon>
        <taxon>Chitinophagaceae</taxon>
        <taxon>Niabella</taxon>
    </lineage>
</organism>
<protein>
    <recommendedName>
        <fullName evidence="3">Xylose isomerase</fullName>
    </recommendedName>
</protein>
<sequence>MRTNYGHLTYCSNIHSGETWAAHFSELQKYFPEIKKKCSPKTAMGIGLRLSATAAQTLSQKKELARFKNWLGEQNAYVFTMNGFPYGGFHKTTVKDTVHAPDWTTVKRVNYTKQLAGILAALLPDKMEGSISTSPLSYRYWHKNEAATNRAVKKATGSIIAVVTHLIKLEQEYGKTIFIAIEPEPDGLLTDTLSFINWYTGELLETGARKLSQELDLSFSKARSLLKKYVRLCYDICHAAINYEQPTTTIKLLQKRGIKIGKIQISAALKAIFQKNNTGRNTLTKAIRQFAEPTYLHQVISRSKHNELVSYRDLPEALQHSGDASVKEWRIHYHVPIFTKKIPPLSTTQDDIINILDMHKNTPLTQHLEVETYTWEVLPKALKKDIGGSITRELKWALKHLNK</sequence>
<dbReference type="KEGG" id="nso:NIASO_03375"/>
<name>W0EY36_9BACT</name>
<dbReference type="eggNOG" id="COG1082">
    <property type="taxonomic scope" value="Bacteria"/>
</dbReference>
<accession>W0EY36</accession>
<reference evidence="1 2" key="1">
    <citation type="submission" date="2013-12" db="EMBL/GenBank/DDBJ databases">
        <authorList>
            <consortium name="DOE Joint Genome Institute"/>
            <person name="Eisen J."/>
            <person name="Huntemann M."/>
            <person name="Han J."/>
            <person name="Chen A."/>
            <person name="Kyrpides N."/>
            <person name="Mavromatis K."/>
            <person name="Markowitz V."/>
            <person name="Palaniappan K."/>
            <person name="Ivanova N."/>
            <person name="Schaumberg A."/>
            <person name="Pati A."/>
            <person name="Liolios K."/>
            <person name="Nordberg H.P."/>
            <person name="Cantor M.N."/>
            <person name="Hua S.X."/>
            <person name="Woyke T."/>
        </authorList>
    </citation>
    <scope>NUCLEOTIDE SEQUENCE [LARGE SCALE GENOMIC DNA]</scope>
    <source>
        <strain evidence="2">DSM 19437</strain>
    </source>
</reference>
<dbReference type="InterPro" id="IPR036237">
    <property type="entry name" value="Xyl_isomerase-like_sf"/>
</dbReference>
<evidence type="ECO:0000313" key="2">
    <source>
        <dbReference type="Proteomes" id="UP000003586"/>
    </source>
</evidence>
<dbReference type="OrthoDB" id="9785907at2"/>
<dbReference type="AlphaFoldDB" id="W0EY36"/>
<dbReference type="SUPFAM" id="SSF51658">
    <property type="entry name" value="Xylose isomerase-like"/>
    <property type="match status" value="1"/>
</dbReference>